<accession>A0A6M0RGP6</accession>
<name>A0A6M0RGP6_9CYAN</name>
<gene>
    <name evidence="1" type="ORF">DXZ20_07150</name>
</gene>
<dbReference type="AlphaFoldDB" id="A0A6M0RGP6"/>
<protein>
    <submittedName>
        <fullName evidence="1">Uncharacterized protein</fullName>
    </submittedName>
</protein>
<organism evidence="1 2">
    <name type="scientific">Adonisia turfae CCMR0081</name>
    <dbReference type="NCBI Taxonomy" id="2292702"/>
    <lineage>
        <taxon>Bacteria</taxon>
        <taxon>Bacillati</taxon>
        <taxon>Cyanobacteriota</taxon>
        <taxon>Adonisia</taxon>
        <taxon>Adonisia turfae</taxon>
    </lineage>
</organism>
<comment type="caution">
    <text evidence="1">The sequence shown here is derived from an EMBL/GenBank/DDBJ whole genome shotgun (WGS) entry which is preliminary data.</text>
</comment>
<sequence length="86" mass="8877">MDTLVGWASPTNISARAATLGYKRASRSQYSGTITGYDADQGRAMVGIPTGGTVYAKSITTSAQQSVAVSLPLLLPTDSTDAKPVL</sequence>
<dbReference type="EMBL" id="QXHD01000004">
    <property type="protein sequence ID" value="NEZ55457.1"/>
    <property type="molecule type" value="Genomic_DNA"/>
</dbReference>
<reference evidence="1 2" key="1">
    <citation type="journal article" date="2020" name="Microb. Ecol.">
        <title>Ecogenomics of the Marine Benthic Filamentous Cyanobacterium Adonisia.</title>
        <authorList>
            <person name="Walter J.M."/>
            <person name="Coutinho F.H."/>
            <person name="Leomil L."/>
            <person name="Hargreaves P.I."/>
            <person name="Campeao M.E."/>
            <person name="Vieira V.V."/>
            <person name="Silva B.S."/>
            <person name="Fistarol G.O."/>
            <person name="Salomon P.S."/>
            <person name="Sawabe T."/>
            <person name="Mino S."/>
            <person name="Hosokawa M."/>
            <person name="Miyashita H."/>
            <person name="Maruyama F."/>
            <person name="van Verk M.C."/>
            <person name="Dutilh B.E."/>
            <person name="Thompson C.C."/>
            <person name="Thompson F.L."/>
        </authorList>
    </citation>
    <scope>NUCLEOTIDE SEQUENCE [LARGE SCALE GENOMIC DNA]</scope>
    <source>
        <strain evidence="1 2">CCMR0081</strain>
    </source>
</reference>
<dbReference type="Proteomes" id="UP000481033">
    <property type="component" value="Unassembled WGS sequence"/>
</dbReference>
<evidence type="ECO:0000313" key="2">
    <source>
        <dbReference type="Proteomes" id="UP000481033"/>
    </source>
</evidence>
<evidence type="ECO:0000313" key="1">
    <source>
        <dbReference type="EMBL" id="NEZ55457.1"/>
    </source>
</evidence>
<dbReference type="RefSeq" id="WP_163697325.1">
    <property type="nucleotide sequence ID" value="NZ_QXHD01000004.1"/>
</dbReference>
<keyword evidence="2" id="KW-1185">Reference proteome</keyword>
<proteinExistence type="predicted"/>